<dbReference type="InterPro" id="IPR007751">
    <property type="entry name" value="DUF676_lipase-like"/>
</dbReference>
<dbReference type="PANTHER" id="PTHR46082:SF6">
    <property type="entry name" value="AAA+ ATPASE DOMAIN-CONTAINING PROTEIN-RELATED"/>
    <property type="match status" value="1"/>
</dbReference>
<organism evidence="4 5">
    <name type="scientific">Purpureocillium lilacinum</name>
    <name type="common">Paecilomyces lilacinus</name>
    <dbReference type="NCBI Taxonomy" id="33203"/>
    <lineage>
        <taxon>Eukaryota</taxon>
        <taxon>Fungi</taxon>
        <taxon>Dikarya</taxon>
        <taxon>Ascomycota</taxon>
        <taxon>Pezizomycotina</taxon>
        <taxon>Sordariomycetes</taxon>
        <taxon>Hypocreomycetidae</taxon>
        <taxon>Hypocreales</taxon>
        <taxon>Ophiocordycipitaceae</taxon>
        <taxon>Purpureocillium</taxon>
    </lineage>
</organism>
<dbReference type="InterPro" id="IPR019734">
    <property type="entry name" value="TPR_rpt"/>
</dbReference>
<evidence type="ECO:0000259" key="2">
    <source>
        <dbReference type="Pfam" id="PF00931"/>
    </source>
</evidence>
<reference evidence="4 5" key="1">
    <citation type="journal article" date="2024" name="Microbiol. Resour. Announc.">
        <title>Genome annotations for the ascomycete fungi Trichoderma harzianum, Trichoderma aggressivum, and Purpureocillium lilacinum.</title>
        <authorList>
            <person name="Beijen E.P.W."/>
            <person name="Ohm R.A."/>
        </authorList>
    </citation>
    <scope>NUCLEOTIDE SEQUENCE [LARGE SCALE GENOMIC DNA]</scope>
    <source>
        <strain evidence="4 5">CBS 150709</strain>
    </source>
</reference>
<dbReference type="PANTHER" id="PTHR46082">
    <property type="entry name" value="ATP/GTP-BINDING PROTEIN-RELATED"/>
    <property type="match status" value="1"/>
</dbReference>
<dbReference type="SUPFAM" id="SSF53474">
    <property type="entry name" value="alpha/beta-Hydrolases"/>
    <property type="match status" value="1"/>
</dbReference>
<dbReference type="Pfam" id="PF13424">
    <property type="entry name" value="TPR_12"/>
    <property type="match status" value="3"/>
</dbReference>
<dbReference type="Gene3D" id="3.40.50.300">
    <property type="entry name" value="P-loop containing nucleotide triphosphate hydrolases"/>
    <property type="match status" value="1"/>
</dbReference>
<dbReference type="Gene3D" id="3.40.50.1820">
    <property type="entry name" value="alpha/beta hydrolase"/>
    <property type="match status" value="1"/>
</dbReference>
<dbReference type="Pfam" id="PF05057">
    <property type="entry name" value="DUF676"/>
    <property type="match status" value="1"/>
</dbReference>
<keyword evidence="5" id="KW-1185">Reference proteome</keyword>
<dbReference type="InterPro" id="IPR029058">
    <property type="entry name" value="AB_hydrolase_fold"/>
</dbReference>
<dbReference type="InterPro" id="IPR011990">
    <property type="entry name" value="TPR-like_helical_dom_sf"/>
</dbReference>
<dbReference type="EMBL" id="JAWRVI010000152">
    <property type="protein sequence ID" value="KAK4074419.1"/>
    <property type="molecule type" value="Genomic_DNA"/>
</dbReference>
<dbReference type="Proteomes" id="UP001287286">
    <property type="component" value="Unassembled WGS sequence"/>
</dbReference>
<dbReference type="Gene3D" id="1.25.40.10">
    <property type="entry name" value="Tetratricopeptide repeat domain"/>
    <property type="match status" value="4"/>
</dbReference>
<protein>
    <submittedName>
        <fullName evidence="4">Uncharacterized protein</fullName>
    </submittedName>
</protein>
<dbReference type="Pfam" id="PF00931">
    <property type="entry name" value="NB-ARC"/>
    <property type="match status" value="1"/>
</dbReference>
<evidence type="ECO:0000256" key="1">
    <source>
        <dbReference type="ARBA" id="ARBA00007920"/>
    </source>
</evidence>
<comment type="caution">
    <text evidence="4">The sequence shown here is derived from an EMBL/GenBank/DDBJ whole genome shotgun (WGS) entry which is preliminary data.</text>
</comment>
<proteinExistence type="inferred from homology"/>
<accession>A0ABR0BFK2</accession>
<dbReference type="InterPro" id="IPR002182">
    <property type="entry name" value="NB-ARC"/>
</dbReference>
<feature type="domain" description="DUF676" evidence="3">
    <location>
        <begin position="84"/>
        <end position="225"/>
    </location>
</feature>
<comment type="similarity">
    <text evidence="1">Belongs to the putative lipase ROG1 family.</text>
</comment>
<dbReference type="SUPFAM" id="SSF48452">
    <property type="entry name" value="TPR-like"/>
    <property type="match status" value="3"/>
</dbReference>
<evidence type="ECO:0000313" key="5">
    <source>
        <dbReference type="Proteomes" id="UP001287286"/>
    </source>
</evidence>
<dbReference type="SMART" id="SM00028">
    <property type="entry name" value="TPR"/>
    <property type="match status" value="6"/>
</dbReference>
<evidence type="ECO:0000259" key="3">
    <source>
        <dbReference type="Pfam" id="PF05057"/>
    </source>
</evidence>
<dbReference type="InterPro" id="IPR053137">
    <property type="entry name" value="NLR-like"/>
</dbReference>
<evidence type="ECO:0000313" key="4">
    <source>
        <dbReference type="EMBL" id="KAK4074419.1"/>
    </source>
</evidence>
<dbReference type="SUPFAM" id="SSF52540">
    <property type="entry name" value="P-loop containing nucleoside triphosphate hydrolases"/>
    <property type="match status" value="1"/>
</dbReference>
<gene>
    <name evidence="4" type="ORF">Purlil1_12976</name>
</gene>
<feature type="domain" description="NB-ARC" evidence="2">
    <location>
        <begin position="366"/>
        <end position="541"/>
    </location>
</feature>
<dbReference type="InterPro" id="IPR027417">
    <property type="entry name" value="P-loop_NTPase"/>
</dbReference>
<name>A0ABR0BFK2_PURLI</name>
<dbReference type="Pfam" id="PF13374">
    <property type="entry name" value="TPR_10"/>
    <property type="match status" value="4"/>
</dbReference>
<sequence length="1253" mass="139918">MLRVAADLVLPWLVLLGAGLAAALFLWFAIGNSALLNASPRGWFNVSGGHPALASPRGGAQNQARPSLEILYGPADDEAEIDIIAVHGLGSNVDWSWTWKGGDRQVHWLRDHDMLPAKVPKTRIIAYNYDSRWHANAPKTRLQLCGEELIHSLQSFRNGATSRPLIFLGHSLGGLVIQHALLYAENRDTSRELVQNTVGFISLGSPFRGTKMQSMADFAAQIMVLTGSQRTIIRDLAFDNATLRDKLQEFCQLCKRLSMPTCCFFELYMTDYGKRFRVPGIFRGTVVGEESSCIPGWDRYPLQSDHLKMNKFSGPLDRSYMSVSDKVLAMCNDWRRVMDSRRNVIKGHWLIPFGRNKDFVGRNAILDQLINELPPSASEDSCQWTVVEGLGGVGKTQIAVEAAFRIRDEHPECSVFWVSATDSATFENGYRDIGRLLKISGINDDNADVLSLVEATLSGSSRSWLLIIDNVDDVGLLSGKSGSRPLHDCLPCNYRGSILFTTRNHEVTAELGIPLRSVIVVAEMSTAEATALLLQNLAAHQRSDAESIQELLNFLTNLPLAIRQASAYMTKTDIRVAQYLSYCRAGDANLIELLSKDFNDCTRYRTAHNPIASTWLISFQYIAHHSPLAIQYLSFMSFLVARDIPRSLLPTVSHELSALEAVGTLKAFAFITERIEKESFDMHRLVQLAMRNWLVVQGQAQRVVTALTKHINDVFPSPEHENKSIWLPYLPHAMATLEFEADSRNEEEVHFLLSKTSWCFRALGRFKIAEAVLRRLLQLLIRYFGPDHPNTLGIMNNIASILEDLGEHSKAEAMHRQTLEIQIKVLGPEHPITLNSKTVLASVLASQGKFAEAELLQRQTLELQRKILGEDHRDTMTNMGNFAILLHDLGKLEEAELFFRQTIQLQVKQLGRNHPETQGTTVYFATLLADQGRHEQAESIQRQMLLELTETLGPEHPDTLNAMSKLGGTLLLRSKYEDAESMFRRVAEVQEKLLGQEHHITLASMSNLAIALGELGRDEEAESVCRRTMELQTKVLGPTHPETLGSMSNLALMTRDSDESILRQILKRHTEEVGPDHPTTLVFASNLAGMLTDHGKHDEAKLLLKQTLERQRAVLGADHPSTLTTMDQLALSLASLNEVAAAETLLRDCENRRALTFGMEQRETLCTANNLALVLRRRGNLQEAERMHRETLEQQTRLLGPGHPDTLASVENLRLLCGAADNNIPVTQYAAAFAAEVPGPDAGLEKEARDRLE</sequence>